<reference evidence="6 7" key="1">
    <citation type="journal article" date="2015" name="Annu Rev Anim Biosci">
        <title>The Genome 10K Project: a way forward.</title>
        <authorList>
            <person name="Koepfli K.P."/>
            <person name="Paten B."/>
            <person name="O'Brien S.J."/>
            <person name="Koepfli K.P."/>
            <person name="Paten B."/>
            <person name="Antunes A."/>
            <person name="Belov K."/>
            <person name="Bustamante C."/>
            <person name="Castoe T.A."/>
            <person name="Clawson H."/>
            <person name="Crawford A.J."/>
            <person name="Diekhans M."/>
            <person name="Distel D."/>
            <person name="Durbin R."/>
            <person name="Earl D."/>
            <person name="Fujita M.K."/>
            <person name="Gamble T."/>
            <person name="Georges A."/>
            <person name="Gemmell N."/>
            <person name="Gilbert M.T."/>
            <person name="Graves J.M."/>
            <person name="Green R.E."/>
            <person name="Hickey G."/>
            <person name="Jarvis E.D."/>
            <person name="Johnson W."/>
            <person name="Komissarov A."/>
            <person name="Korf I."/>
            <person name="Kuhn R."/>
            <person name="Larkin D.M."/>
            <person name="Lewin H."/>
            <person name="Lopez J.V."/>
            <person name="Ma J."/>
            <person name="Marques-Bonet T."/>
            <person name="Miller W."/>
            <person name="Murphy R."/>
            <person name="Pevzner P."/>
            <person name="Shapiro B."/>
            <person name="Steiner C."/>
            <person name="Tamazian G."/>
            <person name="Venkatesh B."/>
            <person name="Wang J."/>
            <person name="Wayne R."/>
            <person name="Wiley E."/>
            <person name="Yang H."/>
            <person name="Zhang G."/>
            <person name="Haussler D."/>
            <person name="Ryder O."/>
            <person name="O'Brien S.J."/>
        </authorList>
    </citation>
    <scope>NUCLEOTIDE SEQUENCE</scope>
</reference>
<reference evidence="6 7" key="3">
    <citation type="submission" date="2018-12" db="EMBL/GenBank/DDBJ databases">
        <title>G10K-VGP greater horseshoe bat female genome, primary haplotype.</title>
        <authorList>
            <person name="Teeling E."/>
            <person name="Myers G."/>
            <person name="Vernes S."/>
            <person name="Pippel M."/>
            <person name="Winkler S."/>
            <person name="Fedrigo O."/>
            <person name="Rhie A."/>
            <person name="Koren S."/>
            <person name="Phillippy A."/>
            <person name="Lewin H."/>
            <person name="Damas J."/>
            <person name="Howe K."/>
            <person name="Mountcastle J."/>
            <person name="Jarvis E.D."/>
        </authorList>
    </citation>
    <scope>NUCLEOTIDE SEQUENCE [LARGE SCALE GENOMIC DNA]</scope>
</reference>
<reference evidence="6" key="4">
    <citation type="submission" date="2025-05" db="UniProtKB">
        <authorList>
            <consortium name="Ensembl"/>
        </authorList>
    </citation>
    <scope>IDENTIFICATION</scope>
</reference>
<feature type="compositionally biased region" description="Pro residues" evidence="4">
    <location>
        <begin position="100"/>
        <end position="109"/>
    </location>
</feature>
<organism evidence="6 7">
    <name type="scientific">Rhinolophus ferrumequinum</name>
    <name type="common">Greater horseshoe bat</name>
    <dbReference type="NCBI Taxonomy" id="59479"/>
    <lineage>
        <taxon>Eukaryota</taxon>
        <taxon>Metazoa</taxon>
        <taxon>Chordata</taxon>
        <taxon>Craniata</taxon>
        <taxon>Vertebrata</taxon>
        <taxon>Euteleostomi</taxon>
        <taxon>Mammalia</taxon>
        <taxon>Eutheria</taxon>
        <taxon>Laurasiatheria</taxon>
        <taxon>Chiroptera</taxon>
        <taxon>Yinpterochiroptera</taxon>
        <taxon>Rhinolophoidea</taxon>
        <taxon>Rhinolophidae</taxon>
        <taxon>Rhinolophinae</taxon>
        <taxon>Rhinolophus</taxon>
    </lineage>
</organism>
<evidence type="ECO:0000313" key="6">
    <source>
        <dbReference type="Ensembl" id="ENSRFEP00010000024.1"/>
    </source>
</evidence>
<proteinExistence type="inferred from homology"/>
<evidence type="ECO:0000259" key="5">
    <source>
        <dbReference type="Pfam" id="PF15791"/>
    </source>
</evidence>
<dbReference type="Pfam" id="PF15791">
    <property type="entry name" value="DMRT-like"/>
    <property type="match status" value="1"/>
</dbReference>
<dbReference type="GeneTree" id="ENSGT00940000163063"/>
<evidence type="ECO:0000256" key="2">
    <source>
        <dbReference type="ARBA" id="ARBA00023015"/>
    </source>
</evidence>
<keyword evidence="7" id="KW-1185">Reference proteome</keyword>
<comment type="similarity">
    <text evidence="1">Belongs to the DMRT family.</text>
</comment>
<keyword evidence="2" id="KW-0805">Transcription regulation</keyword>
<dbReference type="InterPro" id="IPR031577">
    <property type="entry name" value="DMRT-C1/C2_C"/>
</dbReference>
<evidence type="ECO:0000256" key="3">
    <source>
        <dbReference type="ARBA" id="ARBA00023163"/>
    </source>
</evidence>
<keyword evidence="3" id="KW-0804">Transcription</keyword>
<feature type="domain" description="Doublesex- and mab-3-related transcription factor C1/C2 C-terminal" evidence="5">
    <location>
        <begin position="33"/>
        <end position="126"/>
    </location>
</feature>
<feature type="region of interest" description="Disordered" evidence="4">
    <location>
        <begin position="92"/>
        <end position="112"/>
    </location>
</feature>
<dbReference type="Ensembl" id="ENSRFET00010000030.1">
    <property type="protein sequence ID" value="ENSRFEP00010000024.1"/>
    <property type="gene ID" value="ENSRFEG00010000025.1"/>
</dbReference>
<protein>
    <recommendedName>
        <fullName evidence="5">Doublesex- and mab-3-related transcription factor C1/C2 C-terminal domain-containing protein</fullName>
    </recommendedName>
</protein>
<evidence type="ECO:0000313" key="7">
    <source>
        <dbReference type="Proteomes" id="UP000472240"/>
    </source>
</evidence>
<name>A0A671DPC9_RHIFE</name>
<dbReference type="AlphaFoldDB" id="A0A671DPC9"/>
<accession>A0A671DPC9</accession>
<evidence type="ECO:0000256" key="4">
    <source>
        <dbReference type="SAM" id="MobiDB-lite"/>
    </source>
</evidence>
<evidence type="ECO:0000256" key="1">
    <source>
        <dbReference type="ARBA" id="ARBA00006834"/>
    </source>
</evidence>
<reference evidence="6 7" key="2">
    <citation type="journal article" date="2018" name="Annu Rev Anim Biosci">
        <title>Bat Biology, Genomes, and the Bat1K Project: To Generate Chromosome-Level Genomes for All Living Bat Species.</title>
        <authorList>
            <person name="Teeling E.C."/>
            <person name="Vernes S.C."/>
            <person name="Davalos L.M."/>
            <person name="Ray D.A."/>
            <person name="Gilbert M.T.P."/>
            <person name="Myers E."/>
        </authorList>
    </citation>
    <scope>NUCLEOTIDE SEQUENCE</scope>
</reference>
<dbReference type="Ensembl" id="ENSRFET00010000031.1">
    <property type="protein sequence ID" value="ENSRFEP00010000025.1"/>
    <property type="gene ID" value="ENSRFEG00010000026.1"/>
</dbReference>
<dbReference type="Proteomes" id="UP000472240">
    <property type="component" value="Chromosome 1"/>
</dbReference>
<dbReference type="OMA" id="MSDHLEW"/>
<sequence length="127" mass="12954">GAAPPKDRNPVKKLGVQAGVFTGKESITPQLKAHPCATPREAPTASGQALVSAASEWQQMLEAAEALLILKQSSQAPSGSISPLQLCVAPAPAGDRGLQPPSPCLPPRLPSSVSQPLGHPACILLLS</sequence>